<evidence type="ECO:0000313" key="2">
    <source>
        <dbReference type="Proteomes" id="UP000235145"/>
    </source>
</evidence>
<sequence length="125" mass="14560">MRNEIFWGVLGKLETHHREVPRKTLRLEGQNMSFRGCLTLIKSVLSNFPTYYLSLFVAPSSVISQLEKLRLNFLWGGSKDNRKISWVSWSKITKAREYGGLGVGLMGDLNIALICKWWWRLKMKK</sequence>
<dbReference type="EMBL" id="NBSK02000004">
    <property type="protein sequence ID" value="KAJ0210408.1"/>
    <property type="molecule type" value="Genomic_DNA"/>
</dbReference>
<dbReference type="PANTHER" id="PTHR33116">
    <property type="entry name" value="REVERSE TRANSCRIPTASE ZINC-BINDING DOMAIN-CONTAINING PROTEIN-RELATED-RELATED"/>
    <property type="match status" value="1"/>
</dbReference>
<organism evidence="1 2">
    <name type="scientific">Lactuca sativa</name>
    <name type="common">Garden lettuce</name>
    <dbReference type="NCBI Taxonomy" id="4236"/>
    <lineage>
        <taxon>Eukaryota</taxon>
        <taxon>Viridiplantae</taxon>
        <taxon>Streptophyta</taxon>
        <taxon>Embryophyta</taxon>
        <taxon>Tracheophyta</taxon>
        <taxon>Spermatophyta</taxon>
        <taxon>Magnoliopsida</taxon>
        <taxon>eudicotyledons</taxon>
        <taxon>Gunneridae</taxon>
        <taxon>Pentapetalae</taxon>
        <taxon>asterids</taxon>
        <taxon>campanulids</taxon>
        <taxon>Asterales</taxon>
        <taxon>Asteraceae</taxon>
        <taxon>Cichorioideae</taxon>
        <taxon>Cichorieae</taxon>
        <taxon>Lactucinae</taxon>
        <taxon>Lactuca</taxon>
    </lineage>
</organism>
<proteinExistence type="predicted"/>
<dbReference type="Proteomes" id="UP000235145">
    <property type="component" value="Unassembled WGS sequence"/>
</dbReference>
<evidence type="ECO:0000313" key="1">
    <source>
        <dbReference type="EMBL" id="KAJ0210408.1"/>
    </source>
</evidence>
<dbReference type="PANTHER" id="PTHR33116:SF79">
    <property type="entry name" value="REVERSE TRANSCRIPTASE DOMAIN, ZINC FINGER, CCHC-TYPE-RELATED"/>
    <property type="match status" value="1"/>
</dbReference>
<protein>
    <submittedName>
        <fullName evidence="1">Uncharacterized protein</fullName>
    </submittedName>
</protein>
<dbReference type="AlphaFoldDB" id="A0A9R1VSF2"/>
<comment type="caution">
    <text evidence="1">The sequence shown here is derived from an EMBL/GenBank/DDBJ whole genome shotgun (WGS) entry which is preliminary data.</text>
</comment>
<keyword evidence="2" id="KW-1185">Reference proteome</keyword>
<name>A0A9R1VSF2_LACSA</name>
<reference evidence="1 2" key="1">
    <citation type="journal article" date="2017" name="Nat. Commun.">
        <title>Genome assembly with in vitro proximity ligation data and whole-genome triplication in lettuce.</title>
        <authorList>
            <person name="Reyes-Chin-Wo S."/>
            <person name="Wang Z."/>
            <person name="Yang X."/>
            <person name="Kozik A."/>
            <person name="Arikit S."/>
            <person name="Song C."/>
            <person name="Xia L."/>
            <person name="Froenicke L."/>
            <person name="Lavelle D.O."/>
            <person name="Truco M.J."/>
            <person name="Xia R."/>
            <person name="Zhu S."/>
            <person name="Xu C."/>
            <person name="Xu H."/>
            <person name="Xu X."/>
            <person name="Cox K."/>
            <person name="Korf I."/>
            <person name="Meyers B.C."/>
            <person name="Michelmore R.W."/>
        </authorList>
    </citation>
    <scope>NUCLEOTIDE SEQUENCE [LARGE SCALE GENOMIC DNA]</scope>
    <source>
        <strain evidence="2">cv. Salinas</strain>
        <tissue evidence="1">Seedlings</tissue>
    </source>
</reference>
<gene>
    <name evidence="1" type="ORF">LSAT_V11C400228290</name>
</gene>
<accession>A0A9R1VSF2</accession>